<dbReference type="Pfam" id="PF13302">
    <property type="entry name" value="Acetyltransf_3"/>
    <property type="match status" value="1"/>
</dbReference>
<reference evidence="3" key="1">
    <citation type="submission" date="2017-09" db="EMBL/GenBank/DDBJ databases">
        <authorList>
            <person name="Varghese N."/>
            <person name="Submissions S."/>
        </authorList>
    </citation>
    <scope>NUCLEOTIDE SEQUENCE [LARGE SCALE GENOMIC DNA]</scope>
    <source>
        <strain evidence="3">CGMCC 1.8913</strain>
    </source>
</reference>
<dbReference type="Gene3D" id="3.40.630.30">
    <property type="match status" value="1"/>
</dbReference>
<keyword evidence="2" id="KW-0808">Transferase</keyword>
<dbReference type="AlphaFoldDB" id="A0A285MZP5"/>
<feature type="domain" description="N-acetyltransferase" evidence="1">
    <location>
        <begin position="7"/>
        <end position="168"/>
    </location>
</feature>
<organism evidence="2 3">
    <name type="scientific">Terribacillus aidingensis</name>
    <dbReference type="NCBI Taxonomy" id="586416"/>
    <lineage>
        <taxon>Bacteria</taxon>
        <taxon>Bacillati</taxon>
        <taxon>Bacillota</taxon>
        <taxon>Bacilli</taxon>
        <taxon>Bacillales</taxon>
        <taxon>Bacillaceae</taxon>
        <taxon>Terribacillus</taxon>
    </lineage>
</organism>
<accession>A0A285MZP5</accession>
<evidence type="ECO:0000313" key="3">
    <source>
        <dbReference type="Proteomes" id="UP000219356"/>
    </source>
</evidence>
<protein>
    <submittedName>
        <fullName evidence="2">Ribosomal-protein-alanine N-acetyltransferase</fullName>
    </submittedName>
</protein>
<dbReference type="InterPro" id="IPR016181">
    <property type="entry name" value="Acyl_CoA_acyltransferase"/>
</dbReference>
<proteinExistence type="predicted"/>
<dbReference type="SUPFAM" id="SSF55729">
    <property type="entry name" value="Acyl-CoA N-acyltransferases (Nat)"/>
    <property type="match status" value="1"/>
</dbReference>
<dbReference type="InterPro" id="IPR000182">
    <property type="entry name" value="GNAT_dom"/>
</dbReference>
<keyword evidence="3" id="KW-1185">Reference proteome</keyword>
<dbReference type="EMBL" id="OBEK01000001">
    <property type="protein sequence ID" value="SNZ02662.1"/>
    <property type="molecule type" value="Genomic_DNA"/>
</dbReference>
<evidence type="ECO:0000313" key="2">
    <source>
        <dbReference type="EMBL" id="SNZ02662.1"/>
    </source>
</evidence>
<dbReference type="RefSeq" id="WP_097038360.1">
    <property type="nucleotide sequence ID" value="NZ_OBEK01000001.1"/>
</dbReference>
<sequence length="173" mass="19984">MSSKQLVHLRPIAVSDAAHLFEFWSDPDVTAFMNISPMQRVEQAEEMIAYITQLNNANRYTIVLNEHTIIGTCGFNYIDPANQRGEIGYELGKKYWRNGYMNQALQTLLQKGFFQLDLNRIEAKVEPGNRASRMLLEKIGFQQEGTLRQYEKLDGVFLDMVFYSLLQTDYTAI</sequence>
<evidence type="ECO:0000259" key="1">
    <source>
        <dbReference type="PROSITE" id="PS51186"/>
    </source>
</evidence>
<dbReference type="GO" id="GO:0008999">
    <property type="term" value="F:protein-N-terminal-alanine acetyltransferase activity"/>
    <property type="evidence" value="ECO:0007669"/>
    <property type="project" value="TreeGrafter"/>
</dbReference>
<dbReference type="InterPro" id="IPR051531">
    <property type="entry name" value="N-acetyltransferase"/>
</dbReference>
<gene>
    <name evidence="2" type="ORF">SAMN05421503_0166</name>
</gene>
<dbReference type="PANTHER" id="PTHR43792">
    <property type="entry name" value="GNAT FAMILY, PUTATIVE (AFU_ORTHOLOGUE AFUA_3G00765)-RELATED-RELATED"/>
    <property type="match status" value="1"/>
</dbReference>
<dbReference type="Proteomes" id="UP000219356">
    <property type="component" value="Unassembled WGS sequence"/>
</dbReference>
<dbReference type="PROSITE" id="PS51186">
    <property type="entry name" value="GNAT"/>
    <property type="match status" value="1"/>
</dbReference>
<name>A0A285MZP5_9BACI</name>
<dbReference type="PANTHER" id="PTHR43792:SF9">
    <property type="entry name" value="RIBOSOMAL-PROTEIN-ALANINE ACETYLTRANSFERASE"/>
    <property type="match status" value="1"/>
</dbReference>
<dbReference type="GO" id="GO:0005737">
    <property type="term" value="C:cytoplasm"/>
    <property type="evidence" value="ECO:0007669"/>
    <property type="project" value="TreeGrafter"/>
</dbReference>
<dbReference type="OrthoDB" id="9811523at2"/>